<keyword evidence="2" id="KW-0418">Kinase</keyword>
<dbReference type="InterPro" id="IPR036890">
    <property type="entry name" value="HATPase_C_sf"/>
</dbReference>
<dbReference type="PATRIC" id="fig|1579979.3.peg.1292"/>
<reference evidence="4 5" key="1">
    <citation type="submission" date="2015-07" db="EMBL/GenBank/DDBJ databases">
        <authorList>
            <person name="Noorani M."/>
        </authorList>
    </citation>
    <scope>NUCLEOTIDE SEQUENCE [LARGE SCALE GENOMIC DNA]</scope>
    <source>
        <strain evidence="4 5">KCTC 42284</strain>
    </source>
</reference>
<dbReference type="PROSITE" id="PS50006">
    <property type="entry name" value="FHA_DOMAIN"/>
    <property type="match status" value="1"/>
</dbReference>
<name>A0A0K0XV98_9GAMM</name>
<dbReference type="GO" id="GO:0000160">
    <property type="term" value="P:phosphorelay signal transduction system"/>
    <property type="evidence" value="ECO:0007669"/>
    <property type="project" value="UniProtKB-KW"/>
</dbReference>
<evidence type="ECO:0000256" key="3">
    <source>
        <dbReference type="ARBA" id="ARBA00023012"/>
    </source>
</evidence>
<gene>
    <name evidence="4" type="ORF">WM2015_1260</name>
</gene>
<keyword evidence="1" id="KW-0808">Transferase</keyword>
<sequence length="460" mass="50187">MNEKSVARLKQIQGPGLHFPGHARDSWLIGRGSDCDLVLADPQISRQHARIDWTNPPTIRDLGSSAGIMVNGQAVEQAELAAGDRLGIGPWCFVLAETSAWDEGRTVVVDARAASVAAPRLELLLDFSSRVNRVSSELEVQRFILETALLGSGFRRAALIDLRTSESTVLASLPDAPGSTDFSRQLIETARSRRLVELRQIPAGDRSASVAALEVSSALAVVEAVDDWGDLLLYLDTRQGEAREQPDTARFCQALLRVGSLALARLHHQQALWDQRERIYSDLHDDLGARLLNQIYRARTPADADEVRAMLQDLRDVVSRPAGQPQPLSELLAAVRSEAAERLENAGVELAWPPSDAIPDVDWNPADAANLSRAIREALSNGLRHAGASRFTVAIDAQAPDLHVRIAHDGDFQAPEDWSPGRGINGLIKRSLVLGGQVEWHVEGDQLITHFHIKLMGSTA</sequence>
<dbReference type="SMART" id="SM00240">
    <property type="entry name" value="FHA"/>
    <property type="match status" value="1"/>
</dbReference>
<protein>
    <submittedName>
        <fullName evidence="4">Uncharacterized protein</fullName>
    </submittedName>
</protein>
<evidence type="ECO:0000313" key="4">
    <source>
        <dbReference type="EMBL" id="AKS41634.1"/>
    </source>
</evidence>
<evidence type="ECO:0000256" key="1">
    <source>
        <dbReference type="ARBA" id="ARBA00022679"/>
    </source>
</evidence>
<dbReference type="AlphaFoldDB" id="A0A0K0XV98"/>
<dbReference type="EMBL" id="CP012154">
    <property type="protein sequence ID" value="AKS41634.1"/>
    <property type="molecule type" value="Genomic_DNA"/>
</dbReference>
<dbReference type="STRING" id="1579979.WM2015_1260"/>
<dbReference type="CDD" id="cd00060">
    <property type="entry name" value="FHA"/>
    <property type="match status" value="1"/>
</dbReference>
<evidence type="ECO:0000256" key="2">
    <source>
        <dbReference type="ARBA" id="ARBA00022777"/>
    </source>
</evidence>
<evidence type="ECO:0000313" key="5">
    <source>
        <dbReference type="Proteomes" id="UP000066624"/>
    </source>
</evidence>
<dbReference type="KEGG" id="wma:WM2015_1260"/>
<dbReference type="Proteomes" id="UP000066624">
    <property type="component" value="Chromosome"/>
</dbReference>
<dbReference type="GO" id="GO:0016301">
    <property type="term" value="F:kinase activity"/>
    <property type="evidence" value="ECO:0007669"/>
    <property type="project" value="UniProtKB-KW"/>
</dbReference>
<dbReference type="OrthoDB" id="151099at2"/>
<dbReference type="InterPro" id="IPR008984">
    <property type="entry name" value="SMAD_FHA_dom_sf"/>
</dbReference>
<dbReference type="InterPro" id="IPR050482">
    <property type="entry name" value="Sensor_HK_TwoCompSys"/>
</dbReference>
<dbReference type="Gene3D" id="3.30.565.10">
    <property type="entry name" value="Histidine kinase-like ATPase, C-terminal domain"/>
    <property type="match status" value="1"/>
</dbReference>
<proteinExistence type="predicted"/>
<dbReference type="RefSeq" id="WP_049725258.1">
    <property type="nucleotide sequence ID" value="NZ_CP012154.1"/>
</dbReference>
<keyword evidence="5" id="KW-1185">Reference proteome</keyword>
<dbReference type="Gene3D" id="2.60.200.20">
    <property type="match status" value="1"/>
</dbReference>
<organism evidence="4 5">
    <name type="scientific">Wenzhouxiangella marina</name>
    <dbReference type="NCBI Taxonomy" id="1579979"/>
    <lineage>
        <taxon>Bacteria</taxon>
        <taxon>Pseudomonadati</taxon>
        <taxon>Pseudomonadota</taxon>
        <taxon>Gammaproteobacteria</taxon>
        <taxon>Chromatiales</taxon>
        <taxon>Wenzhouxiangellaceae</taxon>
        <taxon>Wenzhouxiangella</taxon>
    </lineage>
</organism>
<accession>A0A0K0XV98</accession>
<dbReference type="PANTHER" id="PTHR24421">
    <property type="entry name" value="NITRATE/NITRITE SENSOR PROTEIN NARX-RELATED"/>
    <property type="match status" value="1"/>
</dbReference>
<dbReference type="SUPFAM" id="SSF49879">
    <property type="entry name" value="SMAD/FHA domain"/>
    <property type="match status" value="1"/>
</dbReference>
<dbReference type="InterPro" id="IPR000253">
    <property type="entry name" value="FHA_dom"/>
</dbReference>
<dbReference type="Pfam" id="PF00498">
    <property type="entry name" value="FHA"/>
    <property type="match status" value="1"/>
</dbReference>
<keyword evidence="3" id="KW-0902">Two-component regulatory system</keyword>